<dbReference type="PANTHER" id="PTHR21650">
    <property type="entry name" value="MEMBRALIN/KINETOCHORE PROTEIN NUF2"/>
    <property type="match status" value="1"/>
</dbReference>
<dbReference type="GO" id="GO:0031262">
    <property type="term" value="C:Ndc80 complex"/>
    <property type="evidence" value="ECO:0007669"/>
    <property type="project" value="InterPro"/>
</dbReference>
<evidence type="ECO:0000256" key="4">
    <source>
        <dbReference type="ARBA" id="ARBA00022454"/>
    </source>
</evidence>
<evidence type="ECO:0000256" key="8">
    <source>
        <dbReference type="ARBA" id="ARBA00023054"/>
    </source>
</evidence>
<evidence type="ECO:0000259" key="14">
    <source>
        <dbReference type="Pfam" id="PF03800"/>
    </source>
</evidence>
<feature type="domain" description="Kinetochore protein Nuf2 N-terminal" evidence="14">
    <location>
        <begin position="106"/>
        <end position="187"/>
    </location>
</feature>
<feature type="coiled-coil region" evidence="12">
    <location>
        <begin position="360"/>
        <end position="451"/>
    </location>
</feature>
<keyword evidence="5" id="KW-0132">Cell division</keyword>
<evidence type="ECO:0000256" key="5">
    <source>
        <dbReference type="ARBA" id="ARBA00022618"/>
    </source>
</evidence>
<dbReference type="GO" id="GO:0051301">
    <property type="term" value="P:cell division"/>
    <property type="evidence" value="ECO:0007669"/>
    <property type="project" value="UniProtKB-KW"/>
</dbReference>
<evidence type="ECO:0000256" key="12">
    <source>
        <dbReference type="SAM" id="Coils"/>
    </source>
</evidence>
<feature type="coiled-coil region" evidence="12">
    <location>
        <begin position="250"/>
        <end position="284"/>
    </location>
</feature>
<evidence type="ECO:0000313" key="15">
    <source>
        <dbReference type="EMBL" id="ESU39069.1"/>
    </source>
</evidence>
<evidence type="ECO:0000256" key="1">
    <source>
        <dbReference type="ARBA" id="ARBA00004123"/>
    </source>
</evidence>
<dbReference type="InterPro" id="IPR005549">
    <property type="entry name" value="Kinetochore_Nuf2_N"/>
</dbReference>
<keyword evidence="8 12" id="KW-0175">Coiled coil</keyword>
<comment type="similarity">
    <text evidence="3">Belongs to the NUF2 family.</text>
</comment>
<dbReference type="GO" id="GO:0044877">
    <property type="term" value="F:protein-containing complex binding"/>
    <property type="evidence" value="ECO:0007669"/>
    <property type="project" value="TreeGrafter"/>
</dbReference>
<dbReference type="VEuPathDB" id="GiardiaDB:GL50581_3772"/>
<dbReference type="GO" id="GO:0051383">
    <property type="term" value="P:kinetochore organization"/>
    <property type="evidence" value="ECO:0007669"/>
    <property type="project" value="TreeGrafter"/>
</dbReference>
<dbReference type="GO" id="GO:0051315">
    <property type="term" value="P:attachment of mitotic spindle microtubules to kinetochore"/>
    <property type="evidence" value="ECO:0007669"/>
    <property type="project" value="TreeGrafter"/>
</dbReference>
<keyword evidence="6" id="KW-0498">Mitosis</keyword>
<dbReference type="Gene3D" id="1.10.418.60">
    <property type="entry name" value="Ncd80 complex, Nuf2 subunit"/>
    <property type="match status" value="1"/>
</dbReference>
<dbReference type="Gene3D" id="1.20.58.60">
    <property type="match status" value="1"/>
</dbReference>
<dbReference type="PANTHER" id="PTHR21650:SF2">
    <property type="entry name" value="KINETOCHORE PROTEIN NUF2"/>
    <property type="match status" value="1"/>
</dbReference>
<dbReference type="GO" id="GO:0045132">
    <property type="term" value="P:meiotic chromosome segregation"/>
    <property type="evidence" value="ECO:0007669"/>
    <property type="project" value="TreeGrafter"/>
</dbReference>
<evidence type="ECO:0000256" key="10">
    <source>
        <dbReference type="ARBA" id="ARBA00023306"/>
    </source>
</evidence>
<sequence length="484" mass="54987">MTSHLKTKKSLSSRMDGLTQPFTDQPMEVMTDEQLKEIHEKKIIDAINGSIFGLAKVVKETQHIEVPVATLDQGLPLKPSSVLATLMMFYNTAYLLPLSKVIDDIPPQFKALFSEHYAEKHQYILNIYAQYGILKEFLADCKYPGFSFTDIFMPAFKRYKAQLHNISEFLWFREAVIEILHSALTEYKNAYTQNKPVLESASALKLGISRITDETVKLRETASQLPSRIDPLIQRYNRALESQQRLDKENSEFTNRILVLTNELVELEGQVKKKTEEYESEKSTLITKKQNDAVLQDIQAAEALGNDLRTQCDALLSSINIFEQHNNDLLGITDKITELIDTADQYSSSSDNLQAQLESLQVMKDTVNTLDAQINASKQEIENMNNAMQYGSAIEQEQDNPSLRADEEELRRLTEDCEGLEATYAKKLSQVRALQQEINDENAKITRVRVDTAEKIDQLSDKANEMMSMFVAQLTGMISKLSSM</sequence>
<evidence type="ECO:0000256" key="3">
    <source>
        <dbReference type="ARBA" id="ARBA00005498"/>
    </source>
</evidence>
<keyword evidence="9" id="KW-0539">Nucleus</keyword>
<keyword evidence="7" id="KW-0995">Kinetochore</keyword>
<dbReference type="GO" id="GO:0005634">
    <property type="term" value="C:nucleus"/>
    <property type="evidence" value="ECO:0007669"/>
    <property type="project" value="UniProtKB-SubCell"/>
</dbReference>
<evidence type="ECO:0000256" key="6">
    <source>
        <dbReference type="ARBA" id="ARBA00022776"/>
    </source>
</evidence>
<dbReference type="Proteomes" id="UP000018320">
    <property type="component" value="Unassembled WGS sequence"/>
</dbReference>
<dbReference type="VEuPathDB" id="GiardiaDB:GL50803_0017472"/>
<organism evidence="15 16">
    <name type="scientific">Giardia intestinalis</name>
    <name type="common">Giardia lamblia</name>
    <dbReference type="NCBI Taxonomy" id="5741"/>
    <lineage>
        <taxon>Eukaryota</taxon>
        <taxon>Metamonada</taxon>
        <taxon>Diplomonadida</taxon>
        <taxon>Hexamitidae</taxon>
        <taxon>Giardiinae</taxon>
        <taxon>Giardia</taxon>
    </lineage>
</organism>
<feature type="compositionally biased region" description="Basic residues" evidence="13">
    <location>
        <begin position="1"/>
        <end position="11"/>
    </location>
</feature>
<evidence type="ECO:0000256" key="11">
    <source>
        <dbReference type="ARBA" id="ARBA00023328"/>
    </source>
</evidence>
<reference evidence="15 16" key="2">
    <citation type="journal article" date="2013" name="Genome Biol. Evol.">
        <title>Genome sequencing of Giardia lamblia genotypes A2 and B isolates (DH and GS) and comparative analysis with the genomes of genotypes A1 and E (WB and Pig).</title>
        <authorList>
            <person name="Adam R.D."/>
            <person name="Dahlstrom E.W."/>
            <person name="Martens C.A."/>
            <person name="Bruno D.P."/>
            <person name="Barbian K.D."/>
            <person name="Ricklefs S.M."/>
            <person name="Hernandez M.M."/>
            <person name="Narla N.P."/>
            <person name="Patel R.B."/>
            <person name="Porcella S.F."/>
            <person name="Nash T.E."/>
        </authorList>
    </citation>
    <scope>NUCLEOTIDE SEQUENCE [LARGE SCALE GENOMIC DNA]</scope>
    <source>
        <strain evidence="15 16">DH</strain>
    </source>
</reference>
<dbReference type="EMBL" id="AHGT01000006">
    <property type="protein sequence ID" value="ESU39069.1"/>
    <property type="molecule type" value="Genomic_DNA"/>
</dbReference>
<accession>V6TK84</accession>
<dbReference type="VEuPathDB" id="GiardiaDB:QR46_1541"/>
<reference evidence="16" key="1">
    <citation type="submission" date="2012-02" db="EMBL/GenBank/DDBJ databases">
        <title>Genome sequencing of Giardia lamblia Genotypes A2 and B isolates (DH and GS) and comparative analysis with the genomes of Genotypes A1 and E (WB and Pig).</title>
        <authorList>
            <person name="Adam R."/>
            <person name="Dahlstrom E."/>
            <person name="Martens C."/>
            <person name="Bruno D."/>
            <person name="Barbian K."/>
            <person name="Porcella S.F."/>
            <person name="Nash T."/>
        </authorList>
    </citation>
    <scope>NUCLEOTIDE SEQUENCE</scope>
    <source>
        <strain evidence="16">DH</strain>
    </source>
</reference>
<feature type="region of interest" description="Disordered" evidence="13">
    <location>
        <begin position="1"/>
        <end position="22"/>
    </location>
</feature>
<evidence type="ECO:0000256" key="13">
    <source>
        <dbReference type="SAM" id="MobiDB-lite"/>
    </source>
</evidence>
<keyword evidence="11" id="KW-0137">Centromere</keyword>
<evidence type="ECO:0000313" key="16">
    <source>
        <dbReference type="Proteomes" id="UP000018320"/>
    </source>
</evidence>
<dbReference type="InterPro" id="IPR038275">
    <property type="entry name" value="Nuf2_N_sf"/>
</dbReference>
<gene>
    <name evidence="15" type="ORF">DHA2_150486</name>
</gene>
<protein>
    <submittedName>
        <fullName evidence="15">Chromosome segregation protein SMC</fullName>
    </submittedName>
</protein>
<keyword evidence="4" id="KW-0158">Chromosome</keyword>
<comment type="subcellular location">
    <subcellularLocation>
        <location evidence="2">Chromosome</location>
        <location evidence="2">Centromere</location>
        <location evidence="2">Kinetochore</location>
    </subcellularLocation>
    <subcellularLocation>
        <location evidence="1">Nucleus</location>
    </subcellularLocation>
</comment>
<dbReference type="Pfam" id="PF03800">
    <property type="entry name" value="Nuf2"/>
    <property type="match status" value="1"/>
</dbReference>
<dbReference type="GO" id="GO:0007052">
    <property type="term" value="P:mitotic spindle organization"/>
    <property type="evidence" value="ECO:0007669"/>
    <property type="project" value="TreeGrafter"/>
</dbReference>
<keyword evidence="10" id="KW-0131">Cell cycle</keyword>
<comment type="caution">
    <text evidence="15">The sequence shown here is derived from an EMBL/GenBank/DDBJ whole genome shotgun (WGS) entry which is preliminary data.</text>
</comment>
<dbReference type="VEuPathDB" id="GiardiaDB:DHA2_150486"/>
<dbReference type="AlphaFoldDB" id="V6TK84"/>
<evidence type="ECO:0000256" key="2">
    <source>
        <dbReference type="ARBA" id="ARBA00004629"/>
    </source>
</evidence>
<evidence type="ECO:0000256" key="7">
    <source>
        <dbReference type="ARBA" id="ARBA00022838"/>
    </source>
</evidence>
<name>V6TK84_GIAIN</name>
<proteinExistence type="inferred from homology"/>
<evidence type="ECO:0000256" key="9">
    <source>
        <dbReference type="ARBA" id="ARBA00023242"/>
    </source>
</evidence>